<dbReference type="EMBL" id="CAEZSU010000202">
    <property type="protein sequence ID" value="CAB4561944.1"/>
    <property type="molecule type" value="Genomic_DNA"/>
</dbReference>
<accession>A0A6J6DF69</accession>
<sequence>MADRHNLPDVFADGSISLRLYPHNELAAVDIVEQLCTQAAIATDHGFDGVMTSEHHGGFAGYLPNPLQTSGFQLSAMSKGWAAACPVLLPLRPVAMLAEEVAWLDARFPGRVGIGVGSGSLPLDFEAMEIDQSTAVGVFKRDLPRLVNMLAGRQLGVIDGDRALRELTERSIPVISTAMSPAAVRRAANAGAGIIFDGGSNPDRLRTLSDAYVEAGGNAPRILIRRVWLGSPPKEAFEAQFQVYQSYSPTEALSHWRDNGWICGDDAASLATELAEALRTTNSTCLNLRIHAPGIAPDAAREQIAALGSEMLPRLRELLATN</sequence>
<dbReference type="AlphaFoldDB" id="A0A6J6DF69"/>
<organism evidence="2">
    <name type="scientific">freshwater metagenome</name>
    <dbReference type="NCBI Taxonomy" id="449393"/>
    <lineage>
        <taxon>unclassified sequences</taxon>
        <taxon>metagenomes</taxon>
        <taxon>ecological metagenomes</taxon>
    </lineage>
</organism>
<dbReference type="Gene3D" id="3.20.20.30">
    <property type="entry name" value="Luciferase-like domain"/>
    <property type="match status" value="1"/>
</dbReference>
<dbReference type="GO" id="GO:0016705">
    <property type="term" value="F:oxidoreductase activity, acting on paired donors, with incorporation or reduction of molecular oxygen"/>
    <property type="evidence" value="ECO:0007669"/>
    <property type="project" value="InterPro"/>
</dbReference>
<dbReference type="SUPFAM" id="SSF51679">
    <property type="entry name" value="Bacterial luciferase-like"/>
    <property type="match status" value="1"/>
</dbReference>
<dbReference type="Pfam" id="PF00296">
    <property type="entry name" value="Bac_luciferase"/>
    <property type="match status" value="1"/>
</dbReference>
<evidence type="ECO:0000313" key="2">
    <source>
        <dbReference type="EMBL" id="CAB4561944.1"/>
    </source>
</evidence>
<reference evidence="2" key="1">
    <citation type="submission" date="2020-05" db="EMBL/GenBank/DDBJ databases">
        <authorList>
            <person name="Chiriac C."/>
            <person name="Salcher M."/>
            <person name="Ghai R."/>
            <person name="Kavagutti S V."/>
        </authorList>
    </citation>
    <scope>NUCLEOTIDE SEQUENCE</scope>
</reference>
<dbReference type="InterPro" id="IPR036661">
    <property type="entry name" value="Luciferase-like_sf"/>
</dbReference>
<protein>
    <submittedName>
        <fullName evidence="2">Unannotated protein</fullName>
    </submittedName>
</protein>
<name>A0A6J6DF69_9ZZZZ</name>
<feature type="domain" description="Luciferase-like" evidence="1">
    <location>
        <begin position="34"/>
        <end position="256"/>
    </location>
</feature>
<proteinExistence type="predicted"/>
<evidence type="ECO:0000259" key="1">
    <source>
        <dbReference type="Pfam" id="PF00296"/>
    </source>
</evidence>
<gene>
    <name evidence="2" type="ORF">UFOPK1495_01554</name>
</gene>
<dbReference type="InterPro" id="IPR011251">
    <property type="entry name" value="Luciferase-like_dom"/>
</dbReference>